<accession>A0A9Q3ITJ1</accession>
<dbReference type="OrthoDB" id="4369127at2759"/>
<evidence type="ECO:0000313" key="1">
    <source>
        <dbReference type="EMBL" id="MBW0549580.1"/>
    </source>
</evidence>
<keyword evidence="2" id="KW-1185">Reference proteome</keyword>
<dbReference type="EMBL" id="AVOT02054929">
    <property type="protein sequence ID" value="MBW0549580.1"/>
    <property type="molecule type" value="Genomic_DNA"/>
</dbReference>
<evidence type="ECO:0000313" key="2">
    <source>
        <dbReference type="Proteomes" id="UP000765509"/>
    </source>
</evidence>
<dbReference type="Proteomes" id="UP000765509">
    <property type="component" value="Unassembled WGS sequence"/>
</dbReference>
<comment type="caution">
    <text evidence="1">The sequence shown here is derived from an EMBL/GenBank/DDBJ whole genome shotgun (WGS) entry which is preliminary data.</text>
</comment>
<protein>
    <submittedName>
        <fullName evidence="1">Uncharacterized protein</fullName>
    </submittedName>
</protein>
<proteinExistence type="predicted"/>
<gene>
    <name evidence="1" type="ORF">O181_089295</name>
</gene>
<sequence>MKTLNTHMLRWKIAIKEDRGNMTIIYKEGTSHTNSDGLGRLPLDNVKSNPAYDPEVEAKIPIKLIEIDRRRQFRFSEWEPGSGTPDTDCIGQKETETLILVIDSSELHN</sequence>
<name>A0A9Q3ITJ1_9BASI</name>
<dbReference type="AlphaFoldDB" id="A0A9Q3ITJ1"/>
<reference evidence="1" key="1">
    <citation type="submission" date="2021-03" db="EMBL/GenBank/DDBJ databases">
        <title>Draft genome sequence of rust myrtle Austropuccinia psidii MF-1, a brazilian biotype.</title>
        <authorList>
            <person name="Quecine M.C."/>
            <person name="Pachon D.M.R."/>
            <person name="Bonatelli M.L."/>
            <person name="Correr F.H."/>
            <person name="Franceschini L.M."/>
            <person name="Leite T.F."/>
            <person name="Margarido G.R.A."/>
            <person name="Almeida C.A."/>
            <person name="Ferrarezi J.A."/>
            <person name="Labate C.A."/>
        </authorList>
    </citation>
    <scope>NUCLEOTIDE SEQUENCE</scope>
    <source>
        <strain evidence="1">MF-1</strain>
    </source>
</reference>
<organism evidence="1 2">
    <name type="scientific">Austropuccinia psidii MF-1</name>
    <dbReference type="NCBI Taxonomy" id="1389203"/>
    <lineage>
        <taxon>Eukaryota</taxon>
        <taxon>Fungi</taxon>
        <taxon>Dikarya</taxon>
        <taxon>Basidiomycota</taxon>
        <taxon>Pucciniomycotina</taxon>
        <taxon>Pucciniomycetes</taxon>
        <taxon>Pucciniales</taxon>
        <taxon>Sphaerophragmiaceae</taxon>
        <taxon>Austropuccinia</taxon>
    </lineage>
</organism>